<evidence type="ECO:0000256" key="2">
    <source>
        <dbReference type="ARBA" id="ARBA00004141"/>
    </source>
</evidence>
<dbReference type="SMART" id="SM00388">
    <property type="entry name" value="HisKA"/>
    <property type="match status" value="1"/>
</dbReference>
<evidence type="ECO:0000256" key="12">
    <source>
        <dbReference type="ARBA" id="ARBA00023136"/>
    </source>
</evidence>
<comment type="caution">
    <text evidence="15">The sequence shown here is derived from an EMBL/GenBank/DDBJ whole genome shotgun (WGS) entry which is preliminary data.</text>
</comment>
<evidence type="ECO:0000256" key="10">
    <source>
        <dbReference type="ARBA" id="ARBA00022989"/>
    </source>
</evidence>
<evidence type="ECO:0000256" key="6">
    <source>
        <dbReference type="ARBA" id="ARBA00022692"/>
    </source>
</evidence>
<evidence type="ECO:0000256" key="3">
    <source>
        <dbReference type="ARBA" id="ARBA00012438"/>
    </source>
</evidence>
<keyword evidence="10 13" id="KW-1133">Transmembrane helix</keyword>
<dbReference type="GO" id="GO:0005524">
    <property type="term" value="F:ATP binding"/>
    <property type="evidence" value="ECO:0007669"/>
    <property type="project" value="UniProtKB-KW"/>
</dbReference>
<accession>A0A4V6XUS2</accession>
<name>A0A4V6XUS2_9GAMM</name>
<dbReference type="InterPro" id="IPR005467">
    <property type="entry name" value="His_kinase_dom"/>
</dbReference>
<dbReference type="Gene3D" id="3.30.565.10">
    <property type="entry name" value="Histidine kinase-like ATPase, C-terminal domain"/>
    <property type="match status" value="1"/>
</dbReference>
<evidence type="ECO:0000256" key="7">
    <source>
        <dbReference type="ARBA" id="ARBA00022741"/>
    </source>
</evidence>
<evidence type="ECO:0000256" key="9">
    <source>
        <dbReference type="ARBA" id="ARBA00022840"/>
    </source>
</evidence>
<comment type="subcellular location">
    <subcellularLocation>
        <location evidence="2">Membrane</location>
        <topology evidence="2">Multi-pass membrane protein</topology>
    </subcellularLocation>
</comment>
<evidence type="ECO:0000256" key="1">
    <source>
        <dbReference type="ARBA" id="ARBA00000085"/>
    </source>
</evidence>
<keyword evidence="6 13" id="KW-0812">Transmembrane</keyword>
<feature type="transmembrane region" description="Helical" evidence="13">
    <location>
        <begin position="166"/>
        <end position="189"/>
    </location>
</feature>
<dbReference type="InterPro" id="IPR036097">
    <property type="entry name" value="HisK_dim/P_sf"/>
</dbReference>
<evidence type="ECO:0000313" key="15">
    <source>
        <dbReference type="EMBL" id="TKR30163.1"/>
    </source>
</evidence>
<dbReference type="PROSITE" id="PS50109">
    <property type="entry name" value="HIS_KIN"/>
    <property type="match status" value="1"/>
</dbReference>
<keyword evidence="5" id="KW-0808">Transferase</keyword>
<sequence>MNRDWRERFRQHRRFRERHSLRWHLTKALLFCIVLAFLCWKGYQSWQLTRERTGFWDASLREIATQILDSMPDNLALLAHTAKPPQPSERRDDQKMSFQIWAAGRNVVHSPAAPVMAMKPDFRDGFATRRIDGETWRVYSVADAKRGIIVQVGRTQDMMAEEFSGWVRVGLIAAAQVFVLFGLVAWLVIGRSLRPVTALRKKLLERPPLDLTPLPLGPIPAELQPLVEAFNRQLGRVDEALQHERRFIADAAHELRTPLAVLTAHADLALRANTIEEKNAALQRLNAGVQRSARLSEQLLDLARLDTAADGAERGPVDLSELLVLLVRDVETLARQRRQRITLNAEPAIVTGDVDQLGILLRNLLDNAVRYAGEGGTISVSCGPALRDDAPGIVLQVADDGPGVPAADRERIFDRFYRAPNGNGQSQGDRGSGIGLSLVARAARSHGARIEVGDGIGGRGLSVTVYFPSAAENAPEP</sequence>
<feature type="domain" description="Histidine kinase" evidence="14">
    <location>
        <begin position="250"/>
        <end position="471"/>
    </location>
</feature>
<dbReference type="InterPro" id="IPR004358">
    <property type="entry name" value="Sig_transdc_His_kin-like_C"/>
</dbReference>
<dbReference type="OrthoDB" id="9804645at2"/>
<evidence type="ECO:0000256" key="8">
    <source>
        <dbReference type="ARBA" id="ARBA00022777"/>
    </source>
</evidence>
<keyword evidence="11" id="KW-0902">Two-component regulatory system</keyword>
<dbReference type="GO" id="GO:0000155">
    <property type="term" value="F:phosphorelay sensor kinase activity"/>
    <property type="evidence" value="ECO:0007669"/>
    <property type="project" value="InterPro"/>
</dbReference>
<dbReference type="PANTHER" id="PTHR45436:SF14">
    <property type="entry name" value="SENSOR PROTEIN QSEC"/>
    <property type="match status" value="1"/>
</dbReference>
<reference evidence="15 16" key="1">
    <citation type="submission" date="2019-04" db="EMBL/GenBank/DDBJ databases">
        <title>Reference strain of H23.</title>
        <authorList>
            <person name="Luo X."/>
        </authorList>
    </citation>
    <scope>NUCLEOTIDE SEQUENCE [LARGE SCALE GENOMIC DNA]</scope>
    <source>
        <strain evidence="15 16">H23</strain>
    </source>
</reference>
<dbReference type="Pfam" id="PF02518">
    <property type="entry name" value="HATPase_c"/>
    <property type="match status" value="1"/>
</dbReference>
<dbReference type="SUPFAM" id="SSF47384">
    <property type="entry name" value="Homodimeric domain of signal transducing histidine kinase"/>
    <property type="match status" value="1"/>
</dbReference>
<dbReference type="EC" id="2.7.13.3" evidence="3"/>
<protein>
    <recommendedName>
        <fullName evidence="3">histidine kinase</fullName>
        <ecNumber evidence="3">2.7.13.3</ecNumber>
    </recommendedName>
</protein>
<keyword evidence="12 13" id="KW-0472">Membrane</keyword>
<evidence type="ECO:0000256" key="4">
    <source>
        <dbReference type="ARBA" id="ARBA00022553"/>
    </source>
</evidence>
<dbReference type="RefSeq" id="WP_137266592.1">
    <property type="nucleotide sequence ID" value="NZ_SZUA01000002.1"/>
</dbReference>
<evidence type="ECO:0000259" key="14">
    <source>
        <dbReference type="PROSITE" id="PS50109"/>
    </source>
</evidence>
<proteinExistence type="predicted"/>
<keyword evidence="8 15" id="KW-0418">Kinase</keyword>
<keyword evidence="4" id="KW-0597">Phosphoprotein</keyword>
<dbReference type="Gene3D" id="1.10.287.130">
    <property type="match status" value="1"/>
</dbReference>
<evidence type="ECO:0000256" key="5">
    <source>
        <dbReference type="ARBA" id="ARBA00022679"/>
    </source>
</evidence>
<feature type="transmembrane region" description="Helical" evidence="13">
    <location>
        <begin position="21"/>
        <end position="43"/>
    </location>
</feature>
<dbReference type="InterPro" id="IPR003594">
    <property type="entry name" value="HATPase_dom"/>
</dbReference>
<dbReference type="PRINTS" id="PR00344">
    <property type="entry name" value="BCTRLSENSOR"/>
</dbReference>
<gene>
    <name evidence="15" type="ORF">FCE95_08445</name>
</gene>
<dbReference type="GO" id="GO:0005886">
    <property type="term" value="C:plasma membrane"/>
    <property type="evidence" value="ECO:0007669"/>
    <property type="project" value="TreeGrafter"/>
</dbReference>
<keyword evidence="16" id="KW-1185">Reference proteome</keyword>
<dbReference type="CDD" id="cd00082">
    <property type="entry name" value="HisKA"/>
    <property type="match status" value="1"/>
</dbReference>
<dbReference type="SUPFAM" id="SSF55874">
    <property type="entry name" value="ATPase domain of HSP90 chaperone/DNA topoisomerase II/histidine kinase"/>
    <property type="match status" value="1"/>
</dbReference>
<dbReference type="SMART" id="SM00387">
    <property type="entry name" value="HATPase_c"/>
    <property type="match status" value="1"/>
</dbReference>
<comment type="catalytic activity">
    <reaction evidence="1">
        <text>ATP + protein L-histidine = ADP + protein N-phospho-L-histidine.</text>
        <dbReference type="EC" id="2.7.13.3"/>
    </reaction>
</comment>
<dbReference type="AlphaFoldDB" id="A0A4V6XUS2"/>
<dbReference type="EMBL" id="SZUA01000002">
    <property type="protein sequence ID" value="TKR30163.1"/>
    <property type="molecule type" value="Genomic_DNA"/>
</dbReference>
<dbReference type="InterPro" id="IPR036890">
    <property type="entry name" value="HATPase_C_sf"/>
</dbReference>
<dbReference type="InterPro" id="IPR003661">
    <property type="entry name" value="HisK_dim/P_dom"/>
</dbReference>
<evidence type="ECO:0000256" key="11">
    <source>
        <dbReference type="ARBA" id="ARBA00023012"/>
    </source>
</evidence>
<dbReference type="InterPro" id="IPR050428">
    <property type="entry name" value="TCS_sensor_his_kinase"/>
</dbReference>
<evidence type="ECO:0000256" key="13">
    <source>
        <dbReference type="SAM" id="Phobius"/>
    </source>
</evidence>
<dbReference type="Pfam" id="PF00512">
    <property type="entry name" value="HisKA"/>
    <property type="match status" value="1"/>
</dbReference>
<keyword evidence="7" id="KW-0547">Nucleotide-binding</keyword>
<evidence type="ECO:0000313" key="16">
    <source>
        <dbReference type="Proteomes" id="UP000308707"/>
    </source>
</evidence>
<organism evidence="15 16">
    <name type="scientific">Luteimonas gilva</name>
    <dbReference type="NCBI Taxonomy" id="2572684"/>
    <lineage>
        <taxon>Bacteria</taxon>
        <taxon>Pseudomonadati</taxon>
        <taxon>Pseudomonadota</taxon>
        <taxon>Gammaproteobacteria</taxon>
        <taxon>Lysobacterales</taxon>
        <taxon>Lysobacteraceae</taxon>
        <taxon>Luteimonas</taxon>
    </lineage>
</organism>
<keyword evidence="9" id="KW-0067">ATP-binding</keyword>
<dbReference type="PANTHER" id="PTHR45436">
    <property type="entry name" value="SENSOR HISTIDINE KINASE YKOH"/>
    <property type="match status" value="1"/>
</dbReference>
<dbReference type="Proteomes" id="UP000308707">
    <property type="component" value="Unassembled WGS sequence"/>
</dbReference>